<gene>
    <name evidence="3" type="ORF">CDOO_06300</name>
</gene>
<dbReference type="STRING" id="558173.CDOO_06300"/>
<sequence length="234" mass="24857">MKTFLALLVISTISAGLIWVALAGDRPTSAPPAPAATATATATSSPQAEPAPDPVGLAVRPPAAVAEYDRGAFGKAWSDDVTVAGGHNGCDTRNDILRRDLIDPQIRPGTFGCLVESGELEDPYTGQLVHFERGDREVEIDHVVALADAWRSGAAAWTPELRRDFANDPRNLLATAAQVNQDKGADTASEWLPPAADFRCDYVRTRVEVKRAYGLTVTQAEHDALASVLAGCPD</sequence>
<dbReference type="AlphaFoldDB" id="A0A097IFL9"/>
<evidence type="ECO:0000256" key="1">
    <source>
        <dbReference type="SAM" id="MobiDB-lite"/>
    </source>
</evidence>
<reference evidence="3 4" key="1">
    <citation type="submission" date="2013-09" db="EMBL/GenBank/DDBJ databases">
        <title>Complete genome sequence of Corynebacterium doosanense CAU 212(T) (=DSM 45436(T)), isolated from activated sludge.</title>
        <authorList>
            <person name="Schaffert L."/>
            <person name="Albersmeier A."/>
            <person name="Kalinowski J."/>
            <person name="Ruckert C."/>
        </authorList>
    </citation>
    <scope>NUCLEOTIDE SEQUENCE [LARGE SCALE GENOMIC DNA]</scope>
    <source>
        <strain evidence="3 4">CAU 212</strain>
    </source>
</reference>
<dbReference type="PANTHER" id="PTHR24094:SF15">
    <property type="entry name" value="AMP-DEPENDENT SYNTHETASE_LIGASE DOMAIN-CONTAINING PROTEIN-RELATED"/>
    <property type="match status" value="1"/>
</dbReference>
<dbReference type="KEGG" id="cdo:CDOO_06300"/>
<dbReference type="PANTHER" id="PTHR24094">
    <property type="entry name" value="SECRETED PROTEIN"/>
    <property type="match status" value="1"/>
</dbReference>
<feature type="domain" description="GmrSD restriction endonucleases C-terminal" evidence="2">
    <location>
        <begin position="91"/>
        <end position="227"/>
    </location>
</feature>
<dbReference type="Proteomes" id="UP000029914">
    <property type="component" value="Chromosome"/>
</dbReference>
<dbReference type="InterPro" id="IPR011089">
    <property type="entry name" value="GmrSD_C"/>
</dbReference>
<accession>A0A097IFL9</accession>
<name>A0A097IFL9_9CORY</name>
<protein>
    <recommendedName>
        <fullName evidence="2">GmrSD restriction endonucleases C-terminal domain-containing protein</fullName>
    </recommendedName>
</protein>
<evidence type="ECO:0000259" key="2">
    <source>
        <dbReference type="Pfam" id="PF07510"/>
    </source>
</evidence>
<evidence type="ECO:0000313" key="4">
    <source>
        <dbReference type="Proteomes" id="UP000029914"/>
    </source>
</evidence>
<keyword evidence="4" id="KW-1185">Reference proteome</keyword>
<proteinExistence type="predicted"/>
<feature type="region of interest" description="Disordered" evidence="1">
    <location>
        <begin position="29"/>
        <end position="58"/>
    </location>
</feature>
<dbReference type="EMBL" id="CP006764">
    <property type="protein sequence ID" value="AIT60910.1"/>
    <property type="molecule type" value="Genomic_DNA"/>
</dbReference>
<dbReference type="HOGENOM" id="CLU_043034_1_1_11"/>
<dbReference type="OrthoDB" id="5196645at2"/>
<feature type="compositionally biased region" description="Low complexity" evidence="1">
    <location>
        <begin position="35"/>
        <end position="50"/>
    </location>
</feature>
<dbReference type="RefSeq" id="WP_018022575.1">
    <property type="nucleotide sequence ID" value="NZ_AQUX01000009.1"/>
</dbReference>
<dbReference type="Pfam" id="PF07510">
    <property type="entry name" value="GmrSD_C"/>
    <property type="match status" value="1"/>
</dbReference>
<organism evidence="3 4">
    <name type="scientific">Corynebacterium doosanense CAU 212 = DSM 45436</name>
    <dbReference type="NCBI Taxonomy" id="558173"/>
    <lineage>
        <taxon>Bacteria</taxon>
        <taxon>Bacillati</taxon>
        <taxon>Actinomycetota</taxon>
        <taxon>Actinomycetes</taxon>
        <taxon>Mycobacteriales</taxon>
        <taxon>Corynebacteriaceae</taxon>
        <taxon>Corynebacterium</taxon>
    </lineage>
</organism>
<evidence type="ECO:0000313" key="3">
    <source>
        <dbReference type="EMBL" id="AIT60910.1"/>
    </source>
</evidence>
<dbReference type="eggNOG" id="COG3513">
    <property type="taxonomic scope" value="Bacteria"/>
</dbReference>